<keyword evidence="3" id="KW-1185">Reference proteome</keyword>
<comment type="caution">
    <text evidence="2">The sequence shown here is derived from an EMBL/GenBank/DDBJ whole genome shotgun (WGS) entry which is preliminary data.</text>
</comment>
<name>A0A1S8CSN7_9GAMM</name>
<evidence type="ECO:0000256" key="1">
    <source>
        <dbReference type="SAM" id="Phobius"/>
    </source>
</evidence>
<feature type="transmembrane region" description="Helical" evidence="1">
    <location>
        <begin position="107"/>
        <end position="124"/>
    </location>
</feature>
<dbReference type="Proteomes" id="UP000192132">
    <property type="component" value="Unassembled WGS sequence"/>
</dbReference>
<sequence>MNLIQKSNIWFSRYFVAGLIISVIAYFMIQTPDTAFGQMILRTYSMVGIVLIFCSNVCYCFKQIPMRLKSIQFIFSILTYITIFCILSYFGSYLFQGYGTDTSDKTMKVANILALTFLSIWYIIQKFHFIWLKKQISF</sequence>
<accession>A0A1S8CSN7</accession>
<organism evidence="2 3">
    <name type="scientific">Alkanindiges hydrocarboniclasticus</name>
    <dbReference type="NCBI Taxonomy" id="1907941"/>
    <lineage>
        <taxon>Bacteria</taxon>
        <taxon>Pseudomonadati</taxon>
        <taxon>Pseudomonadota</taxon>
        <taxon>Gammaproteobacteria</taxon>
        <taxon>Moraxellales</taxon>
        <taxon>Moraxellaceae</taxon>
        <taxon>Alkanindiges</taxon>
    </lineage>
</organism>
<feature type="transmembrane region" description="Helical" evidence="1">
    <location>
        <begin position="12"/>
        <end position="29"/>
    </location>
</feature>
<evidence type="ECO:0000313" key="3">
    <source>
        <dbReference type="Proteomes" id="UP000192132"/>
    </source>
</evidence>
<proteinExistence type="predicted"/>
<evidence type="ECO:0000313" key="2">
    <source>
        <dbReference type="EMBL" id="ONG37695.1"/>
    </source>
</evidence>
<keyword evidence="1" id="KW-0812">Transmembrane</keyword>
<reference evidence="2 3" key="1">
    <citation type="submission" date="2016-10" db="EMBL/GenBank/DDBJ databases">
        <title>Draft Genome sequence of Alkanindiges sp. strain H1.</title>
        <authorList>
            <person name="Subhash Y."/>
            <person name="Lee S."/>
        </authorList>
    </citation>
    <scope>NUCLEOTIDE SEQUENCE [LARGE SCALE GENOMIC DNA]</scope>
    <source>
        <strain evidence="2 3">H1</strain>
    </source>
</reference>
<feature type="transmembrane region" description="Helical" evidence="1">
    <location>
        <begin position="41"/>
        <end position="61"/>
    </location>
</feature>
<protein>
    <submittedName>
        <fullName evidence="2">Uncharacterized protein</fullName>
    </submittedName>
</protein>
<dbReference type="EMBL" id="MLCN01000047">
    <property type="protein sequence ID" value="ONG37695.1"/>
    <property type="molecule type" value="Genomic_DNA"/>
</dbReference>
<dbReference type="AlphaFoldDB" id="A0A1S8CSN7"/>
<keyword evidence="1" id="KW-1133">Transmembrane helix</keyword>
<gene>
    <name evidence="2" type="ORF">BKE30_14125</name>
</gene>
<feature type="transmembrane region" description="Helical" evidence="1">
    <location>
        <begin position="73"/>
        <end position="95"/>
    </location>
</feature>
<keyword evidence="1" id="KW-0472">Membrane</keyword>